<name>A0A7M1XJ90_9SPIR</name>
<dbReference type="PANTHER" id="PTHR10916:SF0">
    <property type="entry name" value="LARGE RIBOSOMAL SUBUNIT PROTEIN UL29C"/>
    <property type="match status" value="1"/>
</dbReference>
<keyword evidence="3 5" id="KW-0687">Ribonucleoprotein</keyword>
<dbReference type="SUPFAM" id="SSF46561">
    <property type="entry name" value="Ribosomal protein L29 (L29p)"/>
    <property type="match status" value="1"/>
</dbReference>
<dbReference type="GO" id="GO:0006412">
    <property type="term" value="P:translation"/>
    <property type="evidence" value="ECO:0007669"/>
    <property type="project" value="UniProtKB-UniRule"/>
</dbReference>
<dbReference type="PANTHER" id="PTHR10916">
    <property type="entry name" value="60S RIBOSOMAL PROTEIN L35/50S RIBOSOMAL PROTEIN L29"/>
    <property type="match status" value="1"/>
</dbReference>
<reference evidence="6 7" key="1">
    <citation type="submission" date="2018-08" db="EMBL/GenBank/DDBJ databases">
        <title>The first complete genome of Treponema rectale (CHPAT), a commensal spirochete of the bovine rectum.</title>
        <authorList>
            <person name="Staton G.J."/>
            <person name="Clegg S.R."/>
            <person name="Carter S.D."/>
            <person name="Radford A.D."/>
            <person name="Darby A."/>
            <person name="Hall N."/>
            <person name="Birtles R.J."/>
            <person name="Evans N.J."/>
        </authorList>
    </citation>
    <scope>NUCLEOTIDE SEQUENCE [LARGE SCALE GENOMIC DNA]</scope>
    <source>
        <strain evidence="6 7">CHPA</strain>
    </source>
</reference>
<evidence type="ECO:0000313" key="6">
    <source>
        <dbReference type="EMBL" id="QOS39573.1"/>
    </source>
</evidence>
<evidence type="ECO:0000256" key="2">
    <source>
        <dbReference type="ARBA" id="ARBA00022980"/>
    </source>
</evidence>
<protein>
    <recommendedName>
        <fullName evidence="4 5">Large ribosomal subunit protein uL29</fullName>
    </recommendedName>
</protein>
<evidence type="ECO:0000313" key="7">
    <source>
        <dbReference type="Proteomes" id="UP000593591"/>
    </source>
</evidence>
<evidence type="ECO:0000256" key="5">
    <source>
        <dbReference type="HAMAP-Rule" id="MF_00374"/>
    </source>
</evidence>
<dbReference type="AlphaFoldDB" id="A0A7M1XJ90"/>
<dbReference type="Pfam" id="PF00831">
    <property type="entry name" value="Ribosomal_L29"/>
    <property type="match status" value="1"/>
</dbReference>
<dbReference type="Proteomes" id="UP000593591">
    <property type="component" value="Chromosome"/>
</dbReference>
<dbReference type="InterPro" id="IPR001854">
    <property type="entry name" value="Ribosomal_uL29"/>
</dbReference>
<organism evidence="6 7">
    <name type="scientific">Treponema rectale</name>
    <dbReference type="NCBI Taxonomy" id="744512"/>
    <lineage>
        <taxon>Bacteria</taxon>
        <taxon>Pseudomonadati</taxon>
        <taxon>Spirochaetota</taxon>
        <taxon>Spirochaetia</taxon>
        <taxon>Spirochaetales</taxon>
        <taxon>Treponemataceae</taxon>
        <taxon>Treponema</taxon>
    </lineage>
</organism>
<sequence>MTIEEVRKLSDKDLAQKVYELKGDLLSLRFQAKAGQLDNGAKITACRKDIARCLTVENERKAAAKEAAAK</sequence>
<dbReference type="CDD" id="cd00427">
    <property type="entry name" value="Ribosomal_L29_HIP"/>
    <property type="match status" value="1"/>
</dbReference>
<dbReference type="InterPro" id="IPR050063">
    <property type="entry name" value="Ribosomal_protein_uL29"/>
</dbReference>
<dbReference type="HAMAP" id="MF_00374">
    <property type="entry name" value="Ribosomal_uL29"/>
    <property type="match status" value="1"/>
</dbReference>
<dbReference type="KEGG" id="trc:DYE49_03510"/>
<evidence type="ECO:0000256" key="3">
    <source>
        <dbReference type="ARBA" id="ARBA00023274"/>
    </source>
</evidence>
<keyword evidence="2 5" id="KW-0689">Ribosomal protein</keyword>
<evidence type="ECO:0000256" key="4">
    <source>
        <dbReference type="ARBA" id="ARBA00035204"/>
    </source>
</evidence>
<dbReference type="EMBL" id="CP031517">
    <property type="protein sequence ID" value="QOS39573.1"/>
    <property type="molecule type" value="Genomic_DNA"/>
</dbReference>
<dbReference type="InterPro" id="IPR036049">
    <property type="entry name" value="Ribosomal_uL29_sf"/>
</dbReference>
<comment type="similarity">
    <text evidence="1 5">Belongs to the universal ribosomal protein uL29 family.</text>
</comment>
<accession>A0A7M1XJ90</accession>
<dbReference type="GO" id="GO:0022625">
    <property type="term" value="C:cytosolic large ribosomal subunit"/>
    <property type="evidence" value="ECO:0007669"/>
    <property type="project" value="TreeGrafter"/>
</dbReference>
<dbReference type="GO" id="GO:0003735">
    <property type="term" value="F:structural constituent of ribosome"/>
    <property type="evidence" value="ECO:0007669"/>
    <property type="project" value="InterPro"/>
</dbReference>
<dbReference type="FunFam" id="1.10.287.310:FF:000001">
    <property type="entry name" value="50S ribosomal protein L29"/>
    <property type="match status" value="1"/>
</dbReference>
<dbReference type="NCBIfam" id="TIGR00012">
    <property type="entry name" value="L29"/>
    <property type="match status" value="1"/>
</dbReference>
<gene>
    <name evidence="5" type="primary">rpmC</name>
    <name evidence="6" type="ORF">DYE49_03510</name>
</gene>
<dbReference type="Gene3D" id="1.10.287.310">
    <property type="match status" value="1"/>
</dbReference>
<evidence type="ECO:0000256" key="1">
    <source>
        <dbReference type="ARBA" id="ARBA00009254"/>
    </source>
</evidence>
<proteinExistence type="inferred from homology"/>